<dbReference type="OMA" id="FRCCEES"/>
<dbReference type="GO" id="GO:0005524">
    <property type="term" value="F:ATP binding"/>
    <property type="evidence" value="ECO:0007669"/>
    <property type="project" value="UniProtKB-UniRule"/>
</dbReference>
<keyword evidence="5" id="KW-1003">Cell membrane</keyword>
<evidence type="ECO:0000256" key="21">
    <source>
        <dbReference type="ARBA" id="ARBA00048679"/>
    </source>
</evidence>
<evidence type="ECO:0000256" key="13">
    <source>
        <dbReference type="ARBA" id="ARBA00022741"/>
    </source>
</evidence>
<evidence type="ECO:0000256" key="18">
    <source>
        <dbReference type="ARBA" id="ARBA00023170"/>
    </source>
</evidence>
<reference evidence="26" key="2">
    <citation type="submission" date="2015-03" db="UniProtKB">
        <authorList>
            <consortium name="EnsemblPlants"/>
        </authorList>
    </citation>
    <scope>IDENTIFICATION</scope>
</reference>
<evidence type="ECO:0000256" key="19">
    <source>
        <dbReference type="ARBA" id="ARBA00023180"/>
    </source>
</evidence>
<evidence type="ECO:0000256" key="7">
    <source>
        <dbReference type="ARBA" id="ARBA00022553"/>
    </source>
</evidence>
<accession>A0A0D3B8V6</accession>
<dbReference type="SMART" id="SM00220">
    <property type="entry name" value="S_TKc"/>
    <property type="match status" value="1"/>
</dbReference>
<dbReference type="InterPro" id="IPR011009">
    <property type="entry name" value="Kinase-like_dom_sf"/>
</dbReference>
<evidence type="ECO:0000256" key="12">
    <source>
        <dbReference type="ARBA" id="ARBA00022737"/>
    </source>
</evidence>
<evidence type="ECO:0000256" key="2">
    <source>
        <dbReference type="ARBA" id="ARBA00004479"/>
    </source>
</evidence>
<keyword evidence="12" id="KW-0677">Repeat</keyword>
<dbReference type="PANTHER" id="PTHR45974">
    <property type="entry name" value="RECEPTOR-LIKE PROTEIN 55"/>
    <property type="match status" value="1"/>
</dbReference>
<keyword evidence="14" id="KW-0418">Kinase</keyword>
<dbReference type="Gene3D" id="3.80.10.10">
    <property type="entry name" value="Ribonuclease Inhibitor"/>
    <property type="match status" value="3"/>
</dbReference>
<dbReference type="Pfam" id="PF00069">
    <property type="entry name" value="Pkinase"/>
    <property type="match status" value="1"/>
</dbReference>
<evidence type="ECO:0000256" key="20">
    <source>
        <dbReference type="ARBA" id="ARBA00047899"/>
    </source>
</evidence>
<evidence type="ECO:0000256" key="16">
    <source>
        <dbReference type="ARBA" id="ARBA00022989"/>
    </source>
</evidence>
<evidence type="ECO:0000313" key="26">
    <source>
        <dbReference type="EnsemblPlants" id="Bo3g052730.1"/>
    </source>
</evidence>
<evidence type="ECO:0000313" key="27">
    <source>
        <dbReference type="Proteomes" id="UP000032141"/>
    </source>
</evidence>
<keyword evidence="27" id="KW-1185">Reference proteome</keyword>
<dbReference type="InterPro" id="IPR017441">
    <property type="entry name" value="Protein_kinase_ATP_BS"/>
</dbReference>
<dbReference type="EnsemblPlants" id="Bo3g052730.1">
    <property type="protein sequence ID" value="Bo3g052730.1"/>
    <property type="gene ID" value="Bo3g052730"/>
</dbReference>
<dbReference type="HOGENOM" id="CLU_000288_22_0_1"/>
<comment type="similarity">
    <text evidence="3">Belongs to the protein kinase superfamily. Ser/Thr protein kinase family.</text>
</comment>
<dbReference type="InterPro" id="IPR000719">
    <property type="entry name" value="Prot_kinase_dom"/>
</dbReference>
<dbReference type="Pfam" id="PF23598">
    <property type="entry name" value="LRR_14"/>
    <property type="match status" value="1"/>
</dbReference>
<proteinExistence type="inferred from homology"/>
<keyword evidence="17 23" id="KW-0472">Membrane</keyword>
<evidence type="ECO:0000256" key="4">
    <source>
        <dbReference type="ARBA" id="ARBA00012513"/>
    </source>
</evidence>
<sequence>MRLFILFSFSALMLLEAYGFTDETDRKALLDFKSQVSEDRQDVLSSWNNSSPLCSWEGVTCGLNNKRVTRLELGGRQLRGVISPSIGNLSFLVSLNLSDNSIGGTIPHQVGNLFRLKYLNMNINNLGGELPVDLFNCSRLLALILFKNHLGGSVPSELGSLAKLETLRLGFNNLRGMLPASLGNLTSLMRVGLSVNEIEGGLPDDLAKLTRLVYLELGMNRFSGVFPPSIYNFSLLEHLNMFSNGFSGSLKPDFGNLLPNLRELFMGGNSFTGPIPTTLSNISNLQLLGIEYNKMVGSISSSFGKLRNLQHMGLHSNSLGSYSSGDLQFLKAFTNCTQLHILNVNTNMLGGDLPTSVTNLSTNLQQLNLGINFISGTIPYDIGNLISLQKLRLDDNLLTGPPPSSIGKLSRLVLLNLTSNRMSGEIPSSIGNITRLEQIYLSNNSFEGTLPPTLGQCKYLLYLSIGSNKLNGAIPQEIMQIQSLVHLNLSDNSLTGSLPKYIKPLERLCTLSVAHNKLSGQLPQVLGDCLSVENLYLQENFFDGDIPNIKGLMGAKRLDFSNNNLSGSIPGYFANFSSLEYLNLSINNFEGKVPTEGKFQNATAVTVFGNKDLCGGIKELKLKPCIIVQAQPMETSHFSLWKKVSIGVSVGIALLLMVFMAYISLRWFRKRKKNQQTNNPTSSRLEVFHENISYVYLRNATDGFSSRNLIGSGSFGTVFKALLPTENKVVAVKVLNLRRRGAMKSFMTECESLKNIRHRNLVKLLTACSSIDFQGNDFRALIYEFMPNGSLDMWLHPEEVEEIRRPSRALTLFERLNIAIDVISVLEHIHVYCHEPIAHCDLKPSNVLLNDDLTAHVGDFGIAQLLMKFDKESLFNQLSSAGIRGTIGYAAPEYGMGGQPSIYGDVYSFGVLLLEMFTGKQPTNELFGGNVTLRSYTKLALPEKVLEIADNSILNSCPRVSFPLDECLTLILELGFRCCEESPMNRLATSEARKELISIREIFFIARRTGRR</sequence>
<evidence type="ECO:0000256" key="3">
    <source>
        <dbReference type="ARBA" id="ARBA00008684"/>
    </source>
</evidence>
<dbReference type="Pfam" id="PF13855">
    <property type="entry name" value="LRR_8"/>
    <property type="match status" value="1"/>
</dbReference>
<feature type="transmembrane region" description="Helical" evidence="23">
    <location>
        <begin position="644"/>
        <end position="665"/>
    </location>
</feature>
<dbReference type="SUPFAM" id="SSF52047">
    <property type="entry name" value="RNI-like"/>
    <property type="match status" value="1"/>
</dbReference>
<dbReference type="PANTHER" id="PTHR45974:SF283">
    <property type="entry name" value="LEUCINE-RICH REPEAT PROTEIN KINASE FAMILY PROTEIN"/>
    <property type="match status" value="1"/>
</dbReference>
<evidence type="ECO:0000256" key="8">
    <source>
        <dbReference type="ARBA" id="ARBA00022614"/>
    </source>
</evidence>
<evidence type="ECO:0000256" key="11">
    <source>
        <dbReference type="ARBA" id="ARBA00022729"/>
    </source>
</evidence>
<dbReference type="STRING" id="109376.A0A0D3B8V6"/>
<evidence type="ECO:0000259" key="25">
    <source>
        <dbReference type="PROSITE" id="PS50011"/>
    </source>
</evidence>
<comment type="catalytic activity">
    <reaction evidence="20">
        <text>L-threonyl-[protein] + ATP = O-phospho-L-threonyl-[protein] + ADP + H(+)</text>
        <dbReference type="Rhea" id="RHEA:46608"/>
        <dbReference type="Rhea" id="RHEA-COMP:11060"/>
        <dbReference type="Rhea" id="RHEA-COMP:11605"/>
        <dbReference type="ChEBI" id="CHEBI:15378"/>
        <dbReference type="ChEBI" id="CHEBI:30013"/>
        <dbReference type="ChEBI" id="CHEBI:30616"/>
        <dbReference type="ChEBI" id="CHEBI:61977"/>
        <dbReference type="ChEBI" id="CHEBI:456216"/>
        <dbReference type="EC" id="2.7.11.1"/>
    </reaction>
</comment>
<keyword evidence="7" id="KW-0597">Phosphoprotein</keyword>
<dbReference type="InterPro" id="IPR013210">
    <property type="entry name" value="LRR_N_plant-typ"/>
</dbReference>
<dbReference type="SMART" id="SM00369">
    <property type="entry name" value="LRR_TYP"/>
    <property type="match status" value="8"/>
</dbReference>
<comment type="catalytic activity">
    <reaction evidence="21">
        <text>L-seryl-[protein] + ATP = O-phospho-L-seryl-[protein] + ADP + H(+)</text>
        <dbReference type="Rhea" id="RHEA:17989"/>
        <dbReference type="Rhea" id="RHEA-COMP:9863"/>
        <dbReference type="Rhea" id="RHEA-COMP:11604"/>
        <dbReference type="ChEBI" id="CHEBI:15378"/>
        <dbReference type="ChEBI" id="CHEBI:29999"/>
        <dbReference type="ChEBI" id="CHEBI:30616"/>
        <dbReference type="ChEBI" id="CHEBI:83421"/>
        <dbReference type="ChEBI" id="CHEBI:456216"/>
        <dbReference type="EC" id="2.7.11.1"/>
    </reaction>
</comment>
<keyword evidence="19" id="KW-0325">Glycoprotein</keyword>
<evidence type="ECO:0000256" key="24">
    <source>
        <dbReference type="SAM" id="SignalP"/>
    </source>
</evidence>
<dbReference type="InterPro" id="IPR008271">
    <property type="entry name" value="Ser/Thr_kinase_AS"/>
</dbReference>
<dbReference type="FunFam" id="1.10.510.10:FF:000358">
    <property type="entry name" value="Putative leucine-rich repeat receptor-like serine/threonine-protein kinase"/>
    <property type="match status" value="1"/>
</dbReference>
<evidence type="ECO:0000256" key="15">
    <source>
        <dbReference type="ARBA" id="ARBA00022840"/>
    </source>
</evidence>
<name>A0A0D3B8V6_BRAOL</name>
<keyword evidence="9" id="KW-0808">Transferase</keyword>
<dbReference type="EC" id="2.7.11.1" evidence="4"/>
<feature type="chain" id="PRO_5002257439" description="non-specific serine/threonine protein kinase" evidence="24">
    <location>
        <begin position="20"/>
        <end position="1012"/>
    </location>
</feature>
<dbReference type="FunFam" id="3.80.10.10:FF:000288">
    <property type="entry name" value="LRR receptor-like serine/threonine-protein kinase EFR"/>
    <property type="match status" value="1"/>
</dbReference>
<evidence type="ECO:0000256" key="5">
    <source>
        <dbReference type="ARBA" id="ARBA00022475"/>
    </source>
</evidence>
<dbReference type="PROSITE" id="PS00107">
    <property type="entry name" value="PROTEIN_KINASE_ATP"/>
    <property type="match status" value="1"/>
</dbReference>
<dbReference type="Proteomes" id="UP000032141">
    <property type="component" value="Chromosome C3"/>
</dbReference>
<dbReference type="Gene3D" id="1.10.510.10">
    <property type="entry name" value="Transferase(Phosphotransferase) domain 1"/>
    <property type="match status" value="1"/>
</dbReference>
<dbReference type="GO" id="GO:0005886">
    <property type="term" value="C:plasma membrane"/>
    <property type="evidence" value="ECO:0007669"/>
    <property type="project" value="UniProtKB-SubCell"/>
</dbReference>
<dbReference type="FunFam" id="3.80.10.10:FF:000129">
    <property type="entry name" value="Leucine-rich repeat receptor-like kinase"/>
    <property type="match status" value="1"/>
</dbReference>
<reference evidence="26 27" key="1">
    <citation type="journal article" date="2014" name="Genome Biol.">
        <title>Transcriptome and methylome profiling reveals relics of genome dominance in the mesopolyploid Brassica oleracea.</title>
        <authorList>
            <person name="Parkin I.A."/>
            <person name="Koh C."/>
            <person name="Tang H."/>
            <person name="Robinson S.J."/>
            <person name="Kagale S."/>
            <person name="Clarke W.E."/>
            <person name="Town C.D."/>
            <person name="Nixon J."/>
            <person name="Krishnakumar V."/>
            <person name="Bidwell S.L."/>
            <person name="Denoeud F."/>
            <person name="Belcram H."/>
            <person name="Links M.G."/>
            <person name="Just J."/>
            <person name="Clarke C."/>
            <person name="Bender T."/>
            <person name="Huebert T."/>
            <person name="Mason A.S."/>
            <person name="Pires J.C."/>
            <person name="Barker G."/>
            <person name="Moore J."/>
            <person name="Walley P.G."/>
            <person name="Manoli S."/>
            <person name="Batley J."/>
            <person name="Edwards D."/>
            <person name="Nelson M.N."/>
            <person name="Wang X."/>
            <person name="Paterson A.H."/>
            <person name="King G."/>
            <person name="Bancroft I."/>
            <person name="Chalhoub B."/>
            <person name="Sharpe A.G."/>
        </authorList>
    </citation>
    <scope>NUCLEOTIDE SEQUENCE</scope>
    <source>
        <strain evidence="26 27">cv. TO1000</strain>
    </source>
</reference>
<dbReference type="GO" id="GO:0004674">
    <property type="term" value="F:protein serine/threonine kinase activity"/>
    <property type="evidence" value="ECO:0007669"/>
    <property type="project" value="UniProtKB-KW"/>
</dbReference>
<evidence type="ECO:0000256" key="10">
    <source>
        <dbReference type="ARBA" id="ARBA00022692"/>
    </source>
</evidence>
<dbReference type="AlphaFoldDB" id="A0A0D3B8V6"/>
<dbReference type="PROSITE" id="PS00108">
    <property type="entry name" value="PROTEIN_KINASE_ST"/>
    <property type="match status" value="1"/>
</dbReference>
<feature type="binding site" evidence="22">
    <location>
        <position position="733"/>
    </location>
    <ligand>
        <name>ATP</name>
        <dbReference type="ChEBI" id="CHEBI:30616"/>
    </ligand>
</feature>
<keyword evidence="6" id="KW-0723">Serine/threonine-protein kinase</keyword>
<evidence type="ECO:0000256" key="9">
    <source>
        <dbReference type="ARBA" id="ARBA00022679"/>
    </source>
</evidence>
<evidence type="ECO:0000256" key="14">
    <source>
        <dbReference type="ARBA" id="ARBA00022777"/>
    </source>
</evidence>
<dbReference type="SUPFAM" id="SSF56112">
    <property type="entry name" value="Protein kinase-like (PK-like)"/>
    <property type="match status" value="1"/>
</dbReference>
<dbReference type="FunFam" id="3.80.10.10:FF:000095">
    <property type="entry name" value="LRR receptor-like serine/threonine-protein kinase GSO1"/>
    <property type="match status" value="1"/>
</dbReference>
<dbReference type="SUPFAM" id="SSF52058">
    <property type="entry name" value="L domain-like"/>
    <property type="match status" value="1"/>
</dbReference>
<feature type="signal peptide" evidence="24">
    <location>
        <begin position="1"/>
        <end position="19"/>
    </location>
</feature>
<keyword evidence="8" id="KW-0433">Leucine-rich repeat</keyword>
<evidence type="ECO:0000256" key="6">
    <source>
        <dbReference type="ARBA" id="ARBA00022527"/>
    </source>
</evidence>
<protein>
    <recommendedName>
        <fullName evidence="4">non-specific serine/threonine protein kinase</fullName>
        <ecNumber evidence="4">2.7.11.1</ecNumber>
    </recommendedName>
</protein>
<evidence type="ECO:0000256" key="17">
    <source>
        <dbReference type="ARBA" id="ARBA00023136"/>
    </source>
</evidence>
<organism evidence="26 27">
    <name type="scientific">Brassica oleracea var. oleracea</name>
    <dbReference type="NCBI Taxonomy" id="109376"/>
    <lineage>
        <taxon>Eukaryota</taxon>
        <taxon>Viridiplantae</taxon>
        <taxon>Streptophyta</taxon>
        <taxon>Embryophyta</taxon>
        <taxon>Tracheophyta</taxon>
        <taxon>Spermatophyta</taxon>
        <taxon>Magnoliopsida</taxon>
        <taxon>eudicotyledons</taxon>
        <taxon>Gunneridae</taxon>
        <taxon>Pentapetalae</taxon>
        <taxon>rosids</taxon>
        <taxon>malvids</taxon>
        <taxon>Brassicales</taxon>
        <taxon>Brassicaceae</taxon>
        <taxon>Brassiceae</taxon>
        <taxon>Brassica</taxon>
    </lineage>
</organism>
<keyword evidence="15 22" id="KW-0067">ATP-binding</keyword>
<evidence type="ECO:0000256" key="1">
    <source>
        <dbReference type="ARBA" id="ARBA00004162"/>
    </source>
</evidence>
<dbReference type="PROSITE" id="PS50011">
    <property type="entry name" value="PROTEIN_KINASE_DOM"/>
    <property type="match status" value="1"/>
</dbReference>
<dbReference type="eggNOG" id="ENOG502QPYS">
    <property type="taxonomic scope" value="Eukaryota"/>
</dbReference>
<comment type="subcellular location">
    <subcellularLocation>
        <location evidence="1">Cell membrane</location>
        <topology evidence="1">Single-pass membrane protein</topology>
    </subcellularLocation>
    <subcellularLocation>
        <location evidence="2">Membrane</location>
        <topology evidence="2">Single-pass type I membrane protein</topology>
    </subcellularLocation>
</comment>
<dbReference type="InterPro" id="IPR001611">
    <property type="entry name" value="Leu-rich_rpt"/>
</dbReference>
<keyword evidence="18" id="KW-0675">Receptor</keyword>
<keyword evidence="16 23" id="KW-1133">Transmembrane helix</keyword>
<evidence type="ECO:0000256" key="23">
    <source>
        <dbReference type="SAM" id="Phobius"/>
    </source>
</evidence>
<feature type="domain" description="Protein kinase" evidence="25">
    <location>
        <begin position="704"/>
        <end position="1004"/>
    </location>
</feature>
<keyword evidence="13 22" id="KW-0547">Nucleotide-binding</keyword>
<dbReference type="Gene3D" id="3.30.200.20">
    <property type="entry name" value="Phosphorylase Kinase, domain 1"/>
    <property type="match status" value="1"/>
</dbReference>
<evidence type="ECO:0000256" key="22">
    <source>
        <dbReference type="PROSITE-ProRule" id="PRU10141"/>
    </source>
</evidence>
<keyword evidence="10 23" id="KW-0812">Transmembrane</keyword>
<dbReference type="Pfam" id="PF08263">
    <property type="entry name" value="LRRNT_2"/>
    <property type="match status" value="1"/>
</dbReference>
<dbReference type="InterPro" id="IPR032675">
    <property type="entry name" value="LRR_dom_sf"/>
</dbReference>
<keyword evidence="11 24" id="KW-0732">Signal</keyword>
<dbReference type="Gramene" id="Bo3g052730.1">
    <property type="protein sequence ID" value="Bo3g052730.1"/>
    <property type="gene ID" value="Bo3g052730"/>
</dbReference>
<dbReference type="Pfam" id="PF00560">
    <property type="entry name" value="LRR_1"/>
    <property type="match status" value="2"/>
</dbReference>
<dbReference type="InterPro" id="IPR055414">
    <property type="entry name" value="LRR_R13L4/SHOC2-like"/>
</dbReference>
<dbReference type="FunFam" id="3.30.200.20:FF:000432">
    <property type="entry name" value="LRR receptor-like serine/threonine-protein kinase EFR"/>
    <property type="match status" value="1"/>
</dbReference>
<dbReference type="InterPro" id="IPR003591">
    <property type="entry name" value="Leu-rich_rpt_typical-subtyp"/>
</dbReference>